<feature type="compositionally biased region" description="Acidic residues" evidence="3">
    <location>
        <begin position="677"/>
        <end position="701"/>
    </location>
</feature>
<protein>
    <submittedName>
        <fullName evidence="4">Uncharacterized protein</fullName>
    </submittedName>
</protein>
<keyword evidence="1" id="KW-0489">Methyltransferase</keyword>
<dbReference type="Proteomes" id="UP001152797">
    <property type="component" value="Unassembled WGS sequence"/>
</dbReference>
<feature type="non-terminal residue" evidence="4">
    <location>
        <position position="849"/>
    </location>
</feature>
<proteinExistence type="predicted"/>
<feature type="region of interest" description="Disordered" evidence="3">
    <location>
        <begin position="657"/>
        <end position="701"/>
    </location>
</feature>
<dbReference type="GO" id="GO:0008168">
    <property type="term" value="F:methyltransferase activity"/>
    <property type="evidence" value="ECO:0007669"/>
    <property type="project" value="UniProtKB-KW"/>
</dbReference>
<dbReference type="SUPFAM" id="SSF53335">
    <property type="entry name" value="S-adenosyl-L-methionine-dependent methyltransferases"/>
    <property type="match status" value="1"/>
</dbReference>
<dbReference type="AlphaFoldDB" id="A0A9P1DF15"/>
<evidence type="ECO:0000256" key="2">
    <source>
        <dbReference type="ARBA" id="ARBA00022679"/>
    </source>
</evidence>
<dbReference type="Gene3D" id="3.40.50.150">
    <property type="entry name" value="Vaccinia Virus protein VP39"/>
    <property type="match status" value="1"/>
</dbReference>
<dbReference type="EMBL" id="CAMXCT030004126">
    <property type="protein sequence ID" value="CAL4795116.1"/>
    <property type="molecule type" value="Genomic_DNA"/>
</dbReference>
<dbReference type="Pfam" id="PF00145">
    <property type="entry name" value="DNA_methylase"/>
    <property type="match status" value="1"/>
</dbReference>
<gene>
    <name evidence="4" type="ORF">C1SCF055_LOCUS33331</name>
</gene>
<dbReference type="InterPro" id="IPR001525">
    <property type="entry name" value="C5_MeTfrase"/>
</dbReference>
<dbReference type="GO" id="GO:0032259">
    <property type="term" value="P:methylation"/>
    <property type="evidence" value="ECO:0007669"/>
    <property type="project" value="UniProtKB-KW"/>
</dbReference>
<organism evidence="4">
    <name type="scientific">Cladocopium goreaui</name>
    <dbReference type="NCBI Taxonomy" id="2562237"/>
    <lineage>
        <taxon>Eukaryota</taxon>
        <taxon>Sar</taxon>
        <taxon>Alveolata</taxon>
        <taxon>Dinophyceae</taxon>
        <taxon>Suessiales</taxon>
        <taxon>Symbiodiniaceae</taxon>
        <taxon>Cladocopium</taxon>
    </lineage>
</organism>
<evidence type="ECO:0000313" key="6">
    <source>
        <dbReference type="Proteomes" id="UP001152797"/>
    </source>
</evidence>
<dbReference type="EMBL" id="CAMXCT010004126">
    <property type="protein sequence ID" value="CAI4007804.1"/>
    <property type="molecule type" value="Genomic_DNA"/>
</dbReference>
<dbReference type="InterPro" id="IPR029063">
    <property type="entry name" value="SAM-dependent_MTases_sf"/>
</dbReference>
<feature type="compositionally biased region" description="Basic and acidic residues" evidence="3">
    <location>
        <begin position="353"/>
        <end position="364"/>
    </location>
</feature>
<evidence type="ECO:0000313" key="5">
    <source>
        <dbReference type="EMBL" id="CAL4795116.1"/>
    </source>
</evidence>
<keyword evidence="2" id="KW-0808">Transferase</keyword>
<comment type="caution">
    <text evidence="4">The sequence shown here is derived from an EMBL/GenBank/DDBJ whole genome shotgun (WGS) entry which is preliminary data.</text>
</comment>
<feature type="region of interest" description="Disordered" evidence="3">
    <location>
        <begin position="345"/>
        <end position="364"/>
    </location>
</feature>
<evidence type="ECO:0000256" key="3">
    <source>
        <dbReference type="SAM" id="MobiDB-lite"/>
    </source>
</evidence>
<evidence type="ECO:0000313" key="4">
    <source>
        <dbReference type="EMBL" id="CAI4007804.1"/>
    </source>
</evidence>
<name>A0A9P1DF15_9DINO</name>
<accession>A0A9P1DF15</accession>
<sequence length="849" mass="94477">AVYWMRALAELQAQDVFYAGGLLRRVFTGKNAGGVVLDIFPSAQCWGLWPTGGLDLPRDSTRLAKAARSIQIAWYVLSEAKSKEELQEWSKRCHQLIIDHHQWCCRVLNTQTKLPCIFGDVEGCIPPGTYNATDPFKLKFHKIANSDFVSHQWCYAHHQMCPLFKTQLDFETAGLPCTDSSRAGNRQFENGPTAGVFVCHGKRHIELATPLILLENVQELKLELIKLIYGYHYNIYPIYVSTDDVGHSGCTRNRVYIILAHKKRVRMLQNPYRMYKKIRKTIKKHIFTRPSDYLISPQHEILLDAAEIVRGQSGTVNHHALLHPREQKAVEAYLIKYRKKFNRSPAAKAKAVPKSESRSRRTKTERFTVNHLSDWLTAADSTYLGPAVVKAEGVSKELICSALAFNLGLKPGNTHYERDPDEAKRSAAGEYRRRGKPAEWTKWDLETQHKYMAWQNAGTSAKDVGGYSRYLPKANGEEPADLPQEVVDWMNRSYRKTSRGDSCGDESGDSSKKRKKNKSEDRKGKSKKRASSSSPARAASSKHRKSGSIVAAHIPKSKVKEAKKDSSTSQDSEDDGPGNDNEFPEGGYKLESMVSKKGDAVPCLYHPHIKTMIELDAGIQWKVKEDSEGVSYIWDVLNKSKTRTTCSDLASKVLNPEVVTRQKGPGPTKVKKKSPQDQEEPEDEIDDELDGWGDSEDDDGLDSSKAAPFIYIAQDSSQVLIVPAALKEVKLPGSGKKGGCDDWQVRALKEKAADGSLKYVIESKGGHAASRHLDSILSTTKFPQPLSEESKSEMTRNGINIVLPSDAVEAARVLTPAVPPPEAPCVPSDDNDKAPDASSAKPAEEIKDP</sequence>
<dbReference type="EMBL" id="CAMXCT020004126">
    <property type="protein sequence ID" value="CAL1161179.1"/>
    <property type="molecule type" value="Genomic_DNA"/>
</dbReference>
<reference evidence="4" key="1">
    <citation type="submission" date="2022-10" db="EMBL/GenBank/DDBJ databases">
        <authorList>
            <person name="Chen Y."/>
            <person name="Dougan E. K."/>
            <person name="Chan C."/>
            <person name="Rhodes N."/>
            <person name="Thang M."/>
        </authorList>
    </citation>
    <scope>NUCLEOTIDE SEQUENCE</scope>
</reference>
<feature type="region of interest" description="Disordered" evidence="3">
    <location>
        <begin position="494"/>
        <end position="591"/>
    </location>
</feature>
<reference evidence="5 6" key="2">
    <citation type="submission" date="2024-05" db="EMBL/GenBank/DDBJ databases">
        <authorList>
            <person name="Chen Y."/>
            <person name="Shah S."/>
            <person name="Dougan E. K."/>
            <person name="Thang M."/>
            <person name="Chan C."/>
        </authorList>
    </citation>
    <scope>NUCLEOTIDE SEQUENCE [LARGE SCALE GENOMIC DNA]</scope>
</reference>
<evidence type="ECO:0000256" key="1">
    <source>
        <dbReference type="ARBA" id="ARBA00022603"/>
    </source>
</evidence>
<keyword evidence="6" id="KW-1185">Reference proteome</keyword>
<feature type="region of interest" description="Disordered" evidence="3">
    <location>
        <begin position="815"/>
        <end position="849"/>
    </location>
</feature>